<evidence type="ECO:0000313" key="2">
    <source>
        <dbReference type="EMBL" id="GAA1922967.1"/>
    </source>
</evidence>
<accession>A0ABN2PIU2</accession>
<dbReference type="RefSeq" id="WP_344007800.1">
    <property type="nucleotide sequence ID" value="NZ_BAAAMY010000005.1"/>
</dbReference>
<dbReference type="InterPro" id="IPR036291">
    <property type="entry name" value="NAD(P)-bd_dom_sf"/>
</dbReference>
<protein>
    <submittedName>
        <fullName evidence="2">NAD(P)H-binding protein</fullName>
    </submittedName>
</protein>
<dbReference type="Pfam" id="PF13460">
    <property type="entry name" value="NAD_binding_10"/>
    <property type="match status" value="1"/>
</dbReference>
<dbReference type="InterPro" id="IPR016040">
    <property type="entry name" value="NAD(P)-bd_dom"/>
</dbReference>
<dbReference type="EMBL" id="BAAAMY010000005">
    <property type="protein sequence ID" value="GAA1922967.1"/>
    <property type="molecule type" value="Genomic_DNA"/>
</dbReference>
<keyword evidence="3" id="KW-1185">Reference proteome</keyword>
<dbReference type="Proteomes" id="UP001501612">
    <property type="component" value="Unassembled WGS sequence"/>
</dbReference>
<evidence type="ECO:0000313" key="3">
    <source>
        <dbReference type="Proteomes" id="UP001501612"/>
    </source>
</evidence>
<dbReference type="InterPro" id="IPR052718">
    <property type="entry name" value="NmrA-type_oxidoreductase"/>
</dbReference>
<dbReference type="PANTHER" id="PTHR47129:SF1">
    <property type="entry name" value="NMRA-LIKE DOMAIN-CONTAINING PROTEIN"/>
    <property type="match status" value="1"/>
</dbReference>
<feature type="domain" description="NAD(P)-binding" evidence="1">
    <location>
        <begin position="6"/>
        <end position="138"/>
    </location>
</feature>
<comment type="caution">
    <text evidence="2">The sequence shown here is derived from an EMBL/GenBank/DDBJ whole genome shotgun (WGS) entry which is preliminary data.</text>
</comment>
<evidence type="ECO:0000259" key="1">
    <source>
        <dbReference type="Pfam" id="PF13460"/>
    </source>
</evidence>
<dbReference type="SUPFAM" id="SSF51735">
    <property type="entry name" value="NAD(P)-binding Rossmann-fold domains"/>
    <property type="match status" value="1"/>
</dbReference>
<name>A0ABN2PIU2_9ACTN</name>
<reference evidence="2 3" key="1">
    <citation type="journal article" date="2019" name="Int. J. Syst. Evol. Microbiol.">
        <title>The Global Catalogue of Microorganisms (GCM) 10K type strain sequencing project: providing services to taxonomists for standard genome sequencing and annotation.</title>
        <authorList>
            <consortium name="The Broad Institute Genomics Platform"/>
            <consortium name="The Broad Institute Genome Sequencing Center for Infectious Disease"/>
            <person name="Wu L."/>
            <person name="Ma J."/>
        </authorList>
    </citation>
    <scope>NUCLEOTIDE SEQUENCE [LARGE SCALE GENOMIC DNA]</scope>
    <source>
        <strain evidence="2 3">JCM 14046</strain>
    </source>
</reference>
<gene>
    <name evidence="2" type="ORF">GCM10009737_25670</name>
</gene>
<dbReference type="Gene3D" id="3.40.50.720">
    <property type="entry name" value="NAD(P)-binding Rossmann-like Domain"/>
    <property type="match status" value="1"/>
</dbReference>
<dbReference type="Gene3D" id="3.90.25.10">
    <property type="entry name" value="UDP-galactose 4-epimerase, domain 1"/>
    <property type="match status" value="1"/>
</dbReference>
<proteinExistence type="predicted"/>
<organism evidence="2 3">
    <name type="scientific">Nocardioides lentus</name>
    <dbReference type="NCBI Taxonomy" id="338077"/>
    <lineage>
        <taxon>Bacteria</taxon>
        <taxon>Bacillati</taxon>
        <taxon>Actinomycetota</taxon>
        <taxon>Actinomycetes</taxon>
        <taxon>Propionibacteriales</taxon>
        <taxon>Nocardioidaceae</taxon>
        <taxon>Nocardioides</taxon>
    </lineage>
</organism>
<sequence length="290" mass="29663">MIVVTGATGRLGSQIVEHLLERIPAAELGVSVRDPARAGALAERGVRVRAGDFTEPDTLRYALEGADQVLVVSAAIRGDGGRANRVAVDAAVAAGAERVLYTSHQAAAADSLFAAQPVHAATESHLAGLGVPFTALRNGFYAGSLGLFVGDALTTGRLAAPADGPVSWTAHADLAEAAAIALADRSTLGGTGHGPTPPLTASRALDLADVARLLTEITGTEIVRVVVDDDDWRATAIAAGVPPGAADFTLGFHRAARRGEFDVTDPTLPRTLGREPLAARVALEALVAGR</sequence>
<dbReference type="PANTHER" id="PTHR47129">
    <property type="entry name" value="QUINONE OXIDOREDUCTASE 2"/>
    <property type="match status" value="1"/>
</dbReference>